<protein>
    <recommendedName>
        <fullName evidence="1">Uroporphyrinogen decarboxylase (URO-D) domain-containing protein</fullName>
    </recommendedName>
</protein>
<dbReference type="AlphaFoldDB" id="X0Y4D3"/>
<accession>X0Y4D3</accession>
<reference evidence="2" key="1">
    <citation type="journal article" date="2014" name="Front. Microbiol.">
        <title>High frequency of phylogenetically diverse reductive dehalogenase-homologous genes in deep subseafloor sedimentary metagenomes.</title>
        <authorList>
            <person name="Kawai M."/>
            <person name="Futagami T."/>
            <person name="Toyoda A."/>
            <person name="Takaki Y."/>
            <person name="Nishi S."/>
            <person name="Hori S."/>
            <person name="Arai W."/>
            <person name="Tsubouchi T."/>
            <person name="Morono Y."/>
            <person name="Uchiyama I."/>
            <person name="Ito T."/>
            <person name="Fujiyama A."/>
            <person name="Inagaki F."/>
            <person name="Takami H."/>
        </authorList>
    </citation>
    <scope>NUCLEOTIDE SEQUENCE</scope>
    <source>
        <strain evidence="2">Expedition CK06-06</strain>
    </source>
</reference>
<dbReference type="Gene3D" id="3.20.20.210">
    <property type="match status" value="1"/>
</dbReference>
<dbReference type="InterPro" id="IPR000257">
    <property type="entry name" value="Uroporphyrinogen_deCOase"/>
</dbReference>
<dbReference type="GO" id="GO:0004853">
    <property type="term" value="F:uroporphyrinogen decarboxylase activity"/>
    <property type="evidence" value="ECO:0007669"/>
    <property type="project" value="InterPro"/>
</dbReference>
<name>X0Y4D3_9ZZZZ</name>
<proteinExistence type="predicted"/>
<dbReference type="EMBL" id="BARS01050707">
    <property type="protein sequence ID" value="GAG50804.1"/>
    <property type="molecule type" value="Genomic_DNA"/>
</dbReference>
<evidence type="ECO:0000313" key="2">
    <source>
        <dbReference type="EMBL" id="GAG50804.1"/>
    </source>
</evidence>
<evidence type="ECO:0000259" key="1">
    <source>
        <dbReference type="Pfam" id="PF01208"/>
    </source>
</evidence>
<feature type="non-terminal residue" evidence="2">
    <location>
        <position position="179"/>
    </location>
</feature>
<dbReference type="GO" id="GO:0006779">
    <property type="term" value="P:porphyrin-containing compound biosynthetic process"/>
    <property type="evidence" value="ECO:0007669"/>
    <property type="project" value="InterPro"/>
</dbReference>
<feature type="domain" description="Uroporphyrinogen decarboxylase (URO-D)" evidence="1">
    <location>
        <begin position="26"/>
        <end position="178"/>
    </location>
</feature>
<gene>
    <name evidence="2" type="ORF">S01H1_75646</name>
</gene>
<comment type="caution">
    <text evidence="2">The sequence shown here is derived from an EMBL/GenBank/DDBJ whole genome shotgun (WGS) entry which is preliminary data.</text>
</comment>
<dbReference type="InterPro" id="IPR038071">
    <property type="entry name" value="UROD/MetE-like_sf"/>
</dbReference>
<dbReference type="Pfam" id="PF01208">
    <property type="entry name" value="URO-D"/>
    <property type="match status" value="1"/>
</dbReference>
<organism evidence="2">
    <name type="scientific">marine sediment metagenome</name>
    <dbReference type="NCBI Taxonomy" id="412755"/>
    <lineage>
        <taxon>unclassified sequences</taxon>
        <taxon>metagenomes</taxon>
        <taxon>ecological metagenomes</taxon>
    </lineage>
</organism>
<sequence length="179" mass="19929">MLLPPSDTEIKAFRAEARLAHDFRDKHRVLLAGGWGVGADMAAWLCGLENAIIMAVDEPDLLKDLLSLIEGWNARRMRVILKAGVDLYIRRGWYEGTDFWSPRLYKEFLLPIIKREAELAHESGTSFGYIMTTGALPLLDSILEAGVDVLIGVDPLQSGQHPLQTMRDKLGGRVCLWGG</sequence>
<dbReference type="SUPFAM" id="SSF51726">
    <property type="entry name" value="UROD/MetE-like"/>
    <property type="match status" value="1"/>
</dbReference>